<dbReference type="EMBL" id="JABSTR010000005">
    <property type="protein sequence ID" value="KAH9372069.1"/>
    <property type="molecule type" value="Genomic_DNA"/>
</dbReference>
<keyword evidence="2" id="KW-1185">Reference proteome</keyword>
<dbReference type="OrthoDB" id="10255969at2759"/>
<dbReference type="Proteomes" id="UP000821853">
    <property type="component" value="Chromosome 3"/>
</dbReference>
<evidence type="ECO:0000313" key="1">
    <source>
        <dbReference type="EMBL" id="KAH9372069.1"/>
    </source>
</evidence>
<name>A0A9J6G9Q6_HAELO</name>
<organism evidence="1 2">
    <name type="scientific">Haemaphysalis longicornis</name>
    <name type="common">Bush tick</name>
    <dbReference type="NCBI Taxonomy" id="44386"/>
    <lineage>
        <taxon>Eukaryota</taxon>
        <taxon>Metazoa</taxon>
        <taxon>Ecdysozoa</taxon>
        <taxon>Arthropoda</taxon>
        <taxon>Chelicerata</taxon>
        <taxon>Arachnida</taxon>
        <taxon>Acari</taxon>
        <taxon>Parasitiformes</taxon>
        <taxon>Ixodida</taxon>
        <taxon>Ixodoidea</taxon>
        <taxon>Ixodidae</taxon>
        <taxon>Haemaphysalinae</taxon>
        <taxon>Haemaphysalis</taxon>
    </lineage>
</organism>
<protein>
    <submittedName>
        <fullName evidence="1">Uncharacterized protein</fullName>
    </submittedName>
</protein>
<reference evidence="1 2" key="1">
    <citation type="journal article" date="2020" name="Cell">
        <title>Large-Scale Comparative Analyses of Tick Genomes Elucidate Their Genetic Diversity and Vector Capacities.</title>
        <authorList>
            <consortium name="Tick Genome and Microbiome Consortium (TIGMIC)"/>
            <person name="Jia N."/>
            <person name="Wang J."/>
            <person name="Shi W."/>
            <person name="Du L."/>
            <person name="Sun Y."/>
            <person name="Zhan W."/>
            <person name="Jiang J.F."/>
            <person name="Wang Q."/>
            <person name="Zhang B."/>
            <person name="Ji P."/>
            <person name="Bell-Sakyi L."/>
            <person name="Cui X.M."/>
            <person name="Yuan T.T."/>
            <person name="Jiang B.G."/>
            <person name="Yang W.F."/>
            <person name="Lam T.T."/>
            <person name="Chang Q.C."/>
            <person name="Ding S.J."/>
            <person name="Wang X.J."/>
            <person name="Zhu J.G."/>
            <person name="Ruan X.D."/>
            <person name="Zhao L."/>
            <person name="Wei J.T."/>
            <person name="Ye R.Z."/>
            <person name="Que T.C."/>
            <person name="Du C.H."/>
            <person name="Zhou Y.H."/>
            <person name="Cheng J.X."/>
            <person name="Dai P.F."/>
            <person name="Guo W.B."/>
            <person name="Han X.H."/>
            <person name="Huang E.J."/>
            <person name="Li L.F."/>
            <person name="Wei W."/>
            <person name="Gao Y.C."/>
            <person name="Liu J.Z."/>
            <person name="Shao H.Z."/>
            <person name="Wang X."/>
            <person name="Wang C.C."/>
            <person name="Yang T.C."/>
            <person name="Huo Q.B."/>
            <person name="Li W."/>
            <person name="Chen H.Y."/>
            <person name="Chen S.E."/>
            <person name="Zhou L.G."/>
            <person name="Ni X.B."/>
            <person name="Tian J.H."/>
            <person name="Sheng Y."/>
            <person name="Liu T."/>
            <person name="Pan Y.S."/>
            <person name="Xia L.Y."/>
            <person name="Li J."/>
            <person name="Zhao F."/>
            <person name="Cao W.C."/>
        </authorList>
    </citation>
    <scope>NUCLEOTIDE SEQUENCE [LARGE SCALE GENOMIC DNA]</scope>
    <source>
        <strain evidence="1">HaeL-2018</strain>
    </source>
</reference>
<proteinExistence type="predicted"/>
<dbReference type="VEuPathDB" id="VectorBase:HLOH_057609"/>
<accession>A0A9J6G9Q6</accession>
<gene>
    <name evidence="1" type="ORF">HPB48_014478</name>
</gene>
<comment type="caution">
    <text evidence="1">The sequence shown here is derived from an EMBL/GenBank/DDBJ whole genome shotgun (WGS) entry which is preliminary data.</text>
</comment>
<dbReference type="AlphaFoldDB" id="A0A9J6G9Q6"/>
<evidence type="ECO:0000313" key="2">
    <source>
        <dbReference type="Proteomes" id="UP000821853"/>
    </source>
</evidence>
<sequence length="194" mass="21848">MTLLFRLEAWWNPHAVLSSVIALNLMHTTLLRHLSGEATATITMNLRLYKEEQLMTGVPPALFWASNLTFDLVIYGLTWALVGLIVNFHHDLAATTNGAAPMFVHLVVTALDVTRGVEHSRWLPRALSPFPPFAFPWALVKLLQLDAENAQCERYARTKQGAFFQLDVFCLALSANNRFPGPIHFCCERTLWAS</sequence>